<evidence type="ECO:0000256" key="3">
    <source>
        <dbReference type="ARBA" id="ARBA00022692"/>
    </source>
</evidence>
<evidence type="ECO:0000256" key="5">
    <source>
        <dbReference type="ARBA" id="ARBA00022989"/>
    </source>
</evidence>
<comment type="subcellular location">
    <subcellularLocation>
        <location evidence="1">Cell membrane</location>
    </subcellularLocation>
</comment>
<evidence type="ECO:0000259" key="9">
    <source>
        <dbReference type="Pfam" id="PF18967"/>
    </source>
</evidence>
<proteinExistence type="predicted"/>
<evidence type="ECO:0000256" key="7">
    <source>
        <dbReference type="ARBA" id="ARBA00023136"/>
    </source>
</evidence>
<keyword evidence="4" id="KW-0547">Nucleotide-binding</keyword>
<evidence type="ECO:0000256" key="1">
    <source>
        <dbReference type="ARBA" id="ARBA00004236"/>
    </source>
</evidence>
<keyword evidence="6" id="KW-0051">Antiviral defense</keyword>
<feature type="transmembrane region" description="Helical" evidence="8">
    <location>
        <begin position="158"/>
        <end position="180"/>
    </location>
</feature>
<dbReference type="KEGG" id="mmal:CKJ54_03360"/>
<reference evidence="10 11" key="1">
    <citation type="submission" date="2017-08" db="EMBL/GenBank/DDBJ databases">
        <title>Phylogentic analysis of Mycobacterium avium complex whole genomes.</title>
        <authorList>
            <person name="Caverly L.J."/>
            <person name="Spilker T."/>
            <person name="LiPuma J."/>
        </authorList>
    </citation>
    <scope>NUCLEOTIDE SEQUENCE [LARGE SCALE GENOMIC DNA]</scope>
    <source>
        <strain evidence="10 11">FLAC0026</strain>
    </source>
</reference>
<gene>
    <name evidence="10" type="ORF">CKJ54_03360</name>
</gene>
<dbReference type="GO" id="GO:0051607">
    <property type="term" value="P:defense response to virus"/>
    <property type="evidence" value="ECO:0007669"/>
    <property type="project" value="UniProtKB-KW"/>
</dbReference>
<dbReference type="EMBL" id="CP023147">
    <property type="protein sequence ID" value="ASW89045.1"/>
    <property type="molecule type" value="Genomic_DNA"/>
</dbReference>
<dbReference type="GO" id="GO:0005886">
    <property type="term" value="C:plasma membrane"/>
    <property type="evidence" value="ECO:0007669"/>
    <property type="project" value="UniProtKB-SubCell"/>
</dbReference>
<protein>
    <recommendedName>
        <fullName evidence="9">Pycsar effector protein domain-containing protein</fullName>
    </recommendedName>
</protein>
<accession>A0AAC9VS55</accession>
<keyword evidence="3 8" id="KW-0812">Transmembrane</keyword>
<dbReference type="Pfam" id="PF18967">
    <property type="entry name" value="PycTM"/>
    <property type="match status" value="1"/>
</dbReference>
<name>A0AAC9VS55_9MYCO</name>
<organism evidence="10 11">
    <name type="scientific">Mycobacterium marseillense</name>
    <dbReference type="NCBI Taxonomy" id="701042"/>
    <lineage>
        <taxon>Bacteria</taxon>
        <taxon>Bacillati</taxon>
        <taxon>Actinomycetota</taxon>
        <taxon>Actinomycetes</taxon>
        <taxon>Mycobacteriales</taxon>
        <taxon>Mycobacteriaceae</taxon>
        <taxon>Mycobacterium</taxon>
        <taxon>Mycobacterium avium complex (MAC)</taxon>
    </lineage>
</organism>
<feature type="domain" description="Pycsar effector protein" evidence="9">
    <location>
        <begin position="20"/>
        <end position="180"/>
    </location>
</feature>
<dbReference type="GO" id="GO:0000166">
    <property type="term" value="F:nucleotide binding"/>
    <property type="evidence" value="ECO:0007669"/>
    <property type="project" value="UniProtKB-KW"/>
</dbReference>
<feature type="transmembrane region" description="Helical" evidence="8">
    <location>
        <begin position="38"/>
        <end position="56"/>
    </location>
</feature>
<keyword evidence="7 8" id="KW-0472">Membrane</keyword>
<dbReference type="Proteomes" id="UP000216246">
    <property type="component" value="Chromosome"/>
</dbReference>
<dbReference type="RefSeq" id="WP_095576521.1">
    <property type="nucleotide sequence ID" value="NZ_CP023147.1"/>
</dbReference>
<evidence type="ECO:0000256" key="2">
    <source>
        <dbReference type="ARBA" id="ARBA00022475"/>
    </source>
</evidence>
<feature type="transmembrane region" description="Helical" evidence="8">
    <location>
        <begin position="68"/>
        <end position="88"/>
    </location>
</feature>
<evidence type="ECO:0000256" key="4">
    <source>
        <dbReference type="ARBA" id="ARBA00022741"/>
    </source>
</evidence>
<keyword evidence="5 8" id="KW-1133">Transmembrane helix</keyword>
<evidence type="ECO:0000256" key="8">
    <source>
        <dbReference type="SAM" id="Phobius"/>
    </source>
</evidence>
<sequence>MTTPNDAPQPPVEKSSAEDAWRVFVAINDWIKHADAKIAGTLAAAGVIAGVLYNVASGLKHPPIVTTVFITTTSVMLLIAVIFAGLALRPRLWTRVPATSKIYFEHISRAYPKGTGKGSSTKFTNDFMRMLAEPNVFTREISAQVWAVAHVAASKYRWINLAQVFSLIALLSLATTAFFVRRYAQ</sequence>
<evidence type="ECO:0000313" key="10">
    <source>
        <dbReference type="EMBL" id="ASW89045.1"/>
    </source>
</evidence>
<evidence type="ECO:0000313" key="11">
    <source>
        <dbReference type="Proteomes" id="UP000216246"/>
    </source>
</evidence>
<evidence type="ECO:0000256" key="6">
    <source>
        <dbReference type="ARBA" id="ARBA00023118"/>
    </source>
</evidence>
<keyword evidence="2" id="KW-1003">Cell membrane</keyword>
<dbReference type="AlphaFoldDB" id="A0AAC9VS55"/>
<dbReference type="InterPro" id="IPR043760">
    <property type="entry name" value="PycTM_dom"/>
</dbReference>